<dbReference type="Gene3D" id="3.20.20.150">
    <property type="entry name" value="Divalent-metal-dependent TIM barrel enzymes"/>
    <property type="match status" value="1"/>
</dbReference>
<gene>
    <name evidence="2" type="ordered locus">Halhy_0043</name>
</gene>
<dbReference type="Pfam" id="PF01261">
    <property type="entry name" value="AP_endonuc_2"/>
    <property type="match status" value="1"/>
</dbReference>
<proteinExistence type="predicted"/>
<evidence type="ECO:0000313" key="2">
    <source>
        <dbReference type="EMBL" id="AEE47957.1"/>
    </source>
</evidence>
<accession>F4KRG7</accession>
<evidence type="ECO:0000313" key="3">
    <source>
        <dbReference type="Proteomes" id="UP000008461"/>
    </source>
</evidence>
<dbReference type="PANTHER" id="PTHR12110:SF41">
    <property type="entry name" value="INOSOSE DEHYDRATASE"/>
    <property type="match status" value="1"/>
</dbReference>
<dbReference type="HOGENOM" id="CLU_059523_1_0_10"/>
<dbReference type="eggNOG" id="COG1082">
    <property type="taxonomic scope" value="Bacteria"/>
</dbReference>
<protein>
    <submittedName>
        <fullName evidence="2">Xylose isomerase domain-containing protein TIM barrel</fullName>
    </submittedName>
</protein>
<dbReference type="PANTHER" id="PTHR12110">
    <property type="entry name" value="HYDROXYPYRUVATE ISOMERASE"/>
    <property type="match status" value="1"/>
</dbReference>
<dbReference type="SUPFAM" id="SSF51658">
    <property type="entry name" value="Xylose isomerase-like"/>
    <property type="match status" value="1"/>
</dbReference>
<dbReference type="STRING" id="760192.Halhy_0043"/>
<dbReference type="RefSeq" id="WP_013762521.1">
    <property type="nucleotide sequence ID" value="NC_015510.1"/>
</dbReference>
<dbReference type="EMBL" id="CP002691">
    <property type="protein sequence ID" value="AEE47957.1"/>
    <property type="molecule type" value="Genomic_DNA"/>
</dbReference>
<sequence>MDRRTFNQLALSGSMAALLPDFLLGNKRIMSVQLYSVRDDMQKDLVGTLKAVRKMGYRLVEGAGYNDGKFYGKTPSEFKMILSDLGLSMPSGHFGFGSANYNPQTRMINDAYKKAIDSAAEIGHEYVIAPYMIDSDRKGGALKQYIEGLNIAGEYAKKAGVKFGYHNHAFEFEKENGRVIYDMILQDTDPNLVLIQMDLYWTEKGKANTIELLKKNAGRVHLVHVKDMAKTEKQETVEVGDGSINFNEIFKYTPAAGVKYYVVELEHYVTTPMAGIAKAYKGLKKLKF</sequence>
<evidence type="ECO:0000259" key="1">
    <source>
        <dbReference type="Pfam" id="PF01261"/>
    </source>
</evidence>
<reference evidence="2 3" key="1">
    <citation type="journal article" date="2011" name="Stand. Genomic Sci.">
        <title>Complete genome sequence of Haliscomenobacter hydrossis type strain (O).</title>
        <authorList>
            <consortium name="US DOE Joint Genome Institute (JGI-PGF)"/>
            <person name="Daligault H."/>
            <person name="Lapidus A."/>
            <person name="Zeytun A."/>
            <person name="Nolan M."/>
            <person name="Lucas S."/>
            <person name="Del Rio T.G."/>
            <person name="Tice H."/>
            <person name="Cheng J.F."/>
            <person name="Tapia R."/>
            <person name="Han C."/>
            <person name="Goodwin L."/>
            <person name="Pitluck S."/>
            <person name="Liolios K."/>
            <person name="Pagani I."/>
            <person name="Ivanova N."/>
            <person name="Huntemann M."/>
            <person name="Mavromatis K."/>
            <person name="Mikhailova N."/>
            <person name="Pati A."/>
            <person name="Chen A."/>
            <person name="Palaniappan K."/>
            <person name="Land M."/>
            <person name="Hauser L."/>
            <person name="Brambilla E.M."/>
            <person name="Rohde M."/>
            <person name="Verbarg S."/>
            <person name="Goker M."/>
            <person name="Bristow J."/>
            <person name="Eisen J.A."/>
            <person name="Markowitz V."/>
            <person name="Hugenholtz P."/>
            <person name="Kyrpides N.C."/>
            <person name="Klenk H.P."/>
            <person name="Woyke T."/>
        </authorList>
    </citation>
    <scope>NUCLEOTIDE SEQUENCE [LARGE SCALE GENOMIC DNA]</scope>
    <source>
        <strain evidence="3">ATCC 27775 / DSM 1100 / LMG 10767 / O</strain>
    </source>
</reference>
<organism evidence="2 3">
    <name type="scientific">Haliscomenobacter hydrossis (strain ATCC 27775 / DSM 1100 / LMG 10767 / O)</name>
    <dbReference type="NCBI Taxonomy" id="760192"/>
    <lineage>
        <taxon>Bacteria</taxon>
        <taxon>Pseudomonadati</taxon>
        <taxon>Bacteroidota</taxon>
        <taxon>Saprospiria</taxon>
        <taxon>Saprospirales</taxon>
        <taxon>Haliscomenobacteraceae</taxon>
        <taxon>Haliscomenobacter</taxon>
    </lineage>
</organism>
<keyword evidence="3" id="KW-1185">Reference proteome</keyword>
<dbReference type="InterPro" id="IPR036237">
    <property type="entry name" value="Xyl_isomerase-like_sf"/>
</dbReference>
<dbReference type="InterPro" id="IPR050312">
    <property type="entry name" value="IolE/XylAMocC-like"/>
</dbReference>
<dbReference type="OrthoDB" id="9798407at2"/>
<dbReference type="KEGG" id="hhy:Halhy_0043"/>
<feature type="domain" description="Xylose isomerase-like TIM barrel" evidence="1">
    <location>
        <begin position="49"/>
        <end position="284"/>
    </location>
</feature>
<dbReference type="GO" id="GO:0016853">
    <property type="term" value="F:isomerase activity"/>
    <property type="evidence" value="ECO:0007669"/>
    <property type="project" value="UniProtKB-KW"/>
</dbReference>
<dbReference type="Proteomes" id="UP000008461">
    <property type="component" value="Chromosome"/>
</dbReference>
<dbReference type="AlphaFoldDB" id="F4KRG7"/>
<reference key="2">
    <citation type="submission" date="2011-04" db="EMBL/GenBank/DDBJ databases">
        <title>Complete sequence of chromosome of Haliscomenobacter hydrossis DSM 1100.</title>
        <authorList>
            <consortium name="US DOE Joint Genome Institute (JGI-PGF)"/>
            <person name="Lucas S."/>
            <person name="Han J."/>
            <person name="Lapidus A."/>
            <person name="Bruce D."/>
            <person name="Goodwin L."/>
            <person name="Pitluck S."/>
            <person name="Peters L."/>
            <person name="Kyrpides N."/>
            <person name="Mavromatis K."/>
            <person name="Ivanova N."/>
            <person name="Ovchinnikova G."/>
            <person name="Pagani I."/>
            <person name="Daligault H."/>
            <person name="Detter J.C."/>
            <person name="Han C."/>
            <person name="Land M."/>
            <person name="Hauser L."/>
            <person name="Markowitz V."/>
            <person name="Cheng J.-F."/>
            <person name="Hugenholtz P."/>
            <person name="Woyke T."/>
            <person name="Wu D."/>
            <person name="Verbarg S."/>
            <person name="Frueling A."/>
            <person name="Brambilla E."/>
            <person name="Klenk H.-P."/>
            <person name="Eisen J.A."/>
        </authorList>
    </citation>
    <scope>NUCLEOTIDE SEQUENCE</scope>
    <source>
        <strain>DSM 1100</strain>
    </source>
</reference>
<dbReference type="InterPro" id="IPR013022">
    <property type="entry name" value="Xyl_isomerase-like_TIM-brl"/>
</dbReference>
<keyword evidence="2" id="KW-0413">Isomerase</keyword>
<name>F4KRG7_HALH1</name>